<evidence type="ECO:0000313" key="10">
    <source>
        <dbReference type="Proteomes" id="UP000054662"/>
    </source>
</evidence>
<keyword evidence="9" id="KW-0969">Cilium</keyword>
<evidence type="ECO:0000256" key="5">
    <source>
        <dbReference type="ARBA" id="ARBA00022764"/>
    </source>
</evidence>
<comment type="similarity">
    <text evidence="2 7">Belongs to the FlgA family.</text>
</comment>
<keyword evidence="9" id="KW-0966">Cell projection</keyword>
<evidence type="ECO:0000256" key="6">
    <source>
        <dbReference type="ARBA" id="ARBA00025643"/>
    </source>
</evidence>
<comment type="caution">
    <text evidence="9">The sequence shown here is derived from an EMBL/GenBank/DDBJ whole genome shotgun (WGS) entry which is preliminary data.</text>
</comment>
<dbReference type="Pfam" id="PF13144">
    <property type="entry name" value="ChapFlgA"/>
    <property type="match status" value="1"/>
</dbReference>
<evidence type="ECO:0000256" key="3">
    <source>
        <dbReference type="ARBA" id="ARBA00014754"/>
    </source>
</evidence>
<dbReference type="PANTHER" id="PTHR36307:SF1">
    <property type="entry name" value="FLAGELLA BASAL BODY P-RING FORMATION PROTEIN FLGA"/>
    <property type="match status" value="1"/>
</dbReference>
<evidence type="ECO:0000313" key="9">
    <source>
        <dbReference type="EMBL" id="KTD76032.1"/>
    </source>
</evidence>
<reference evidence="9 10" key="1">
    <citation type="submission" date="2015-11" db="EMBL/GenBank/DDBJ databases">
        <title>Genomic analysis of 38 Legionella species identifies large and diverse effector repertoires.</title>
        <authorList>
            <person name="Burstein D."/>
            <person name="Amaro F."/>
            <person name="Zusman T."/>
            <person name="Lifshitz Z."/>
            <person name="Cohen O."/>
            <person name="Gilbert J.A."/>
            <person name="Pupko T."/>
            <person name="Shuman H.A."/>
            <person name="Segal G."/>
        </authorList>
    </citation>
    <scope>NUCLEOTIDE SEQUENCE [LARGE SCALE GENOMIC DNA]</scope>
    <source>
        <strain evidence="9 10">ATCC 49508</strain>
    </source>
</reference>
<keyword evidence="4" id="KW-0732">Signal</keyword>
<dbReference type="PANTHER" id="PTHR36307">
    <property type="entry name" value="FLAGELLA BASAL BODY P-RING FORMATION PROTEIN FLGA"/>
    <property type="match status" value="1"/>
</dbReference>
<protein>
    <recommendedName>
        <fullName evidence="3 7">Flagella basal body P-ring formation protein FlgA</fullName>
    </recommendedName>
</protein>
<name>A0A0W1A4A1_9GAMM</name>
<dbReference type="GO" id="GO:0044780">
    <property type="term" value="P:bacterial-type flagellum assembly"/>
    <property type="evidence" value="ECO:0007669"/>
    <property type="project" value="InterPro"/>
</dbReference>
<sequence length="233" mass="26107">MKTSILSVLTFFASFCLNAEQIQSLDLIKHKIESYVLNDLTGYAEGKIQVQADQLDSRLNLRACADERLEIFNPYQTPLLHTTTMGIKCMEEDNHWTLYVPIKVSVLKTVLVAKRALVKGSRINNDDIYSLEMDAQKLKHGYFTNKKELLGLICKQDISPDSPLNNFNIELAKLVHRGDHVTIFATNDLLTVSMSGVAVDEGVLGDSIRVKNLSSKRVIEARITGEKKVTVVL</sequence>
<comment type="function">
    <text evidence="6 7">Involved in the assembly process of the P-ring formation. It may associate with FlgF on the rod constituting a structure essential for the P-ring assembly or may act as a modulator protein for the P-ring assembly.</text>
</comment>
<evidence type="ECO:0000256" key="4">
    <source>
        <dbReference type="ARBA" id="ARBA00022729"/>
    </source>
</evidence>
<keyword evidence="9" id="KW-0282">Flagellum</keyword>
<dbReference type="STRING" id="45076.Lwor_2598"/>
<dbReference type="SMART" id="SM00858">
    <property type="entry name" value="SAF"/>
    <property type="match status" value="1"/>
</dbReference>
<dbReference type="OrthoDB" id="1669037at2"/>
<dbReference type="EMBL" id="LNZC01000031">
    <property type="protein sequence ID" value="KTD76032.1"/>
    <property type="molecule type" value="Genomic_DNA"/>
</dbReference>
<dbReference type="InterPro" id="IPR039246">
    <property type="entry name" value="Flagellar_FlgA"/>
</dbReference>
<dbReference type="GO" id="GO:0042597">
    <property type="term" value="C:periplasmic space"/>
    <property type="evidence" value="ECO:0007669"/>
    <property type="project" value="UniProtKB-SubCell"/>
</dbReference>
<dbReference type="Gene3D" id="2.30.30.760">
    <property type="match status" value="1"/>
</dbReference>
<organism evidence="9 10">
    <name type="scientific">Legionella worsleiensis</name>
    <dbReference type="NCBI Taxonomy" id="45076"/>
    <lineage>
        <taxon>Bacteria</taxon>
        <taxon>Pseudomonadati</taxon>
        <taxon>Pseudomonadota</taxon>
        <taxon>Gammaproteobacteria</taxon>
        <taxon>Legionellales</taxon>
        <taxon>Legionellaceae</taxon>
        <taxon>Legionella</taxon>
    </lineage>
</organism>
<dbReference type="Pfam" id="PF17656">
    <property type="entry name" value="ChapFlgA_N"/>
    <property type="match status" value="1"/>
</dbReference>
<gene>
    <name evidence="9" type="primary">flgA</name>
    <name evidence="9" type="ORF">Lwor_2598</name>
</gene>
<feature type="domain" description="SAF" evidence="8">
    <location>
        <begin position="108"/>
        <end position="170"/>
    </location>
</feature>
<evidence type="ECO:0000259" key="8">
    <source>
        <dbReference type="SMART" id="SM00858"/>
    </source>
</evidence>
<evidence type="ECO:0000256" key="1">
    <source>
        <dbReference type="ARBA" id="ARBA00004418"/>
    </source>
</evidence>
<dbReference type="InterPro" id="IPR041231">
    <property type="entry name" value="FlgA_N"/>
</dbReference>
<dbReference type="RefSeq" id="WP_058494335.1">
    <property type="nucleotide sequence ID" value="NZ_CBCRUR010000028.1"/>
</dbReference>
<evidence type="ECO:0000256" key="2">
    <source>
        <dbReference type="ARBA" id="ARBA00010474"/>
    </source>
</evidence>
<proteinExistence type="inferred from homology"/>
<dbReference type="Proteomes" id="UP000054662">
    <property type="component" value="Unassembled WGS sequence"/>
</dbReference>
<accession>A0A0W1A4A1</accession>
<evidence type="ECO:0000256" key="7">
    <source>
        <dbReference type="RuleBase" id="RU362063"/>
    </source>
</evidence>
<keyword evidence="7" id="KW-1005">Bacterial flagellum biogenesis</keyword>
<keyword evidence="5 7" id="KW-0574">Periplasm</keyword>
<comment type="subcellular location">
    <subcellularLocation>
        <location evidence="1 7">Periplasm</location>
    </subcellularLocation>
</comment>
<keyword evidence="10" id="KW-1185">Reference proteome</keyword>
<dbReference type="AlphaFoldDB" id="A0A0W1A4A1"/>
<dbReference type="CDD" id="cd11614">
    <property type="entry name" value="SAF_CpaB_FlgA_like"/>
    <property type="match status" value="1"/>
</dbReference>
<dbReference type="InterPro" id="IPR017585">
    <property type="entry name" value="SAF_FlgA"/>
</dbReference>
<dbReference type="Gene3D" id="3.90.1210.10">
    <property type="entry name" value="Antifreeze-like/N-acetylneuraminic acid synthase C-terminal domain"/>
    <property type="match status" value="1"/>
</dbReference>
<dbReference type="NCBIfam" id="TIGR03170">
    <property type="entry name" value="flgA_cterm"/>
    <property type="match status" value="1"/>
</dbReference>
<dbReference type="PATRIC" id="fig|45076.6.peg.2853"/>
<dbReference type="InterPro" id="IPR013974">
    <property type="entry name" value="SAF"/>
</dbReference>